<sequence length="211" mass="23071">MIALMQEYRVTSPYGPRRSPITGGNEFHTGIDLVKAPNSEIKAFIPGTVMHAKMGQTGTGVGGFGITVIIQDKYNHLQLYAHLSEACVTVGQKVAEGQVIGKQGSTGKSTGQHLHFEVRENGKSFGYGNHIHPVKYVDDYYEKERKTVDNVKQCVDKDAAEKVIAVLGALWTASSDKQVQAAAHYAANALRDEVGIPRNNSLTDQYPNHFN</sequence>
<dbReference type="Pfam" id="PF01551">
    <property type="entry name" value="Peptidase_M23"/>
    <property type="match status" value="1"/>
</dbReference>
<dbReference type="InterPro" id="IPR016047">
    <property type="entry name" value="M23ase_b-sheet_dom"/>
</dbReference>
<gene>
    <name evidence="2" type="ORF">NDK47_23985</name>
</gene>
<reference evidence="2" key="1">
    <citation type="submission" date="2022-06" db="EMBL/GenBank/DDBJ databases">
        <title>Genome sequencing of Brevibacillus sp. BB3-R1.</title>
        <authorList>
            <person name="Heo J."/>
            <person name="Lee D."/>
            <person name="Won M."/>
            <person name="Han B.-H."/>
            <person name="Hong S.-B."/>
            <person name="Kwon S.-W."/>
        </authorList>
    </citation>
    <scope>NUCLEOTIDE SEQUENCE</scope>
    <source>
        <strain evidence="2">BB3-R1</strain>
    </source>
</reference>
<feature type="domain" description="M23ase beta-sheet core" evidence="1">
    <location>
        <begin position="27"/>
        <end position="124"/>
    </location>
</feature>
<dbReference type="SUPFAM" id="SSF51261">
    <property type="entry name" value="Duplicated hybrid motif"/>
    <property type="match status" value="1"/>
</dbReference>
<dbReference type="RefSeq" id="WP_251872250.1">
    <property type="nucleotide sequence ID" value="NZ_CP098755.1"/>
</dbReference>
<dbReference type="PANTHER" id="PTHR21666:SF270">
    <property type="entry name" value="MUREIN HYDROLASE ACTIVATOR ENVC"/>
    <property type="match status" value="1"/>
</dbReference>
<organism evidence="2 3">
    <name type="scientific">Brevibacillus ruminantium</name>
    <dbReference type="NCBI Taxonomy" id="2950604"/>
    <lineage>
        <taxon>Bacteria</taxon>
        <taxon>Bacillati</taxon>
        <taxon>Bacillota</taxon>
        <taxon>Bacilli</taxon>
        <taxon>Bacillales</taxon>
        <taxon>Paenibacillaceae</taxon>
        <taxon>Brevibacillus</taxon>
    </lineage>
</organism>
<dbReference type="InterPro" id="IPR050570">
    <property type="entry name" value="Cell_wall_metabolism_enzyme"/>
</dbReference>
<dbReference type="Gene3D" id="2.70.70.10">
    <property type="entry name" value="Glucose Permease (Domain IIA)"/>
    <property type="match status" value="1"/>
</dbReference>
<dbReference type="Proteomes" id="UP001056500">
    <property type="component" value="Chromosome"/>
</dbReference>
<accession>A0ABY4WE79</accession>
<evidence type="ECO:0000313" key="2">
    <source>
        <dbReference type="EMBL" id="USG65146.1"/>
    </source>
</evidence>
<protein>
    <submittedName>
        <fullName evidence="2">M23 family metallopeptidase</fullName>
    </submittedName>
</protein>
<dbReference type="PANTHER" id="PTHR21666">
    <property type="entry name" value="PEPTIDASE-RELATED"/>
    <property type="match status" value="1"/>
</dbReference>
<name>A0ABY4WE79_9BACL</name>
<dbReference type="CDD" id="cd12797">
    <property type="entry name" value="M23_peptidase"/>
    <property type="match status" value="1"/>
</dbReference>
<dbReference type="InterPro" id="IPR011055">
    <property type="entry name" value="Dup_hybrid_motif"/>
</dbReference>
<keyword evidence="3" id="KW-1185">Reference proteome</keyword>
<evidence type="ECO:0000259" key="1">
    <source>
        <dbReference type="Pfam" id="PF01551"/>
    </source>
</evidence>
<proteinExistence type="predicted"/>
<dbReference type="EMBL" id="CP098755">
    <property type="protein sequence ID" value="USG65146.1"/>
    <property type="molecule type" value="Genomic_DNA"/>
</dbReference>
<evidence type="ECO:0000313" key="3">
    <source>
        <dbReference type="Proteomes" id="UP001056500"/>
    </source>
</evidence>